<evidence type="ECO:0000259" key="16">
    <source>
        <dbReference type="PROSITE" id="PS50113"/>
    </source>
</evidence>
<dbReference type="InterPro" id="IPR000700">
    <property type="entry name" value="PAS-assoc_C"/>
</dbReference>
<dbReference type="InterPro" id="IPR003594">
    <property type="entry name" value="HATPase_dom"/>
</dbReference>
<evidence type="ECO:0000256" key="3">
    <source>
        <dbReference type="ARBA" id="ARBA00022553"/>
    </source>
</evidence>
<dbReference type="GO" id="GO:0005524">
    <property type="term" value="F:ATP binding"/>
    <property type="evidence" value="ECO:0007669"/>
    <property type="project" value="UniProtKB-KW"/>
</dbReference>
<dbReference type="Gene3D" id="3.30.565.10">
    <property type="entry name" value="Histidine kinase-like ATPase, C-terminal domain"/>
    <property type="match status" value="1"/>
</dbReference>
<dbReference type="PROSITE" id="PS50113">
    <property type="entry name" value="PAC"/>
    <property type="match status" value="2"/>
</dbReference>
<dbReference type="PRINTS" id="PR00344">
    <property type="entry name" value="BCTRLSENSOR"/>
</dbReference>
<dbReference type="FunFam" id="3.30.565.10:FF:000010">
    <property type="entry name" value="Sensor histidine kinase RcsC"/>
    <property type="match status" value="1"/>
</dbReference>
<dbReference type="SMART" id="SM00388">
    <property type="entry name" value="HisKA"/>
    <property type="match status" value="1"/>
</dbReference>
<dbReference type="EC" id="2.7.13.3" evidence="2"/>
<dbReference type="Pfam" id="PF01590">
    <property type="entry name" value="GAF"/>
    <property type="match status" value="2"/>
</dbReference>
<dbReference type="SUPFAM" id="SSF52172">
    <property type="entry name" value="CheY-like"/>
    <property type="match status" value="1"/>
</dbReference>
<evidence type="ECO:0000259" key="14">
    <source>
        <dbReference type="PROSITE" id="PS50110"/>
    </source>
</evidence>
<dbReference type="PANTHER" id="PTHR45339:SF5">
    <property type="entry name" value="HISTIDINE KINASE"/>
    <property type="match status" value="1"/>
</dbReference>
<keyword evidence="4" id="KW-0808">Transferase</keyword>
<dbReference type="InterPro" id="IPR036890">
    <property type="entry name" value="HATPase_C_sf"/>
</dbReference>
<evidence type="ECO:0000256" key="8">
    <source>
        <dbReference type="ARBA" id="ARBA00023012"/>
    </source>
</evidence>
<dbReference type="CDD" id="cd00082">
    <property type="entry name" value="HisKA"/>
    <property type="match status" value="1"/>
</dbReference>
<feature type="transmembrane region" description="Helical" evidence="12">
    <location>
        <begin position="6"/>
        <end position="25"/>
    </location>
</feature>
<keyword evidence="5" id="KW-0547">Nucleotide-binding</keyword>
<dbReference type="InterPro" id="IPR001789">
    <property type="entry name" value="Sig_transdc_resp-reg_receiver"/>
</dbReference>
<keyword evidence="12" id="KW-0812">Transmembrane</keyword>
<evidence type="ECO:0000256" key="5">
    <source>
        <dbReference type="ARBA" id="ARBA00022741"/>
    </source>
</evidence>
<dbReference type="FunFam" id="1.10.287.130:FF:000002">
    <property type="entry name" value="Two-component osmosensing histidine kinase"/>
    <property type="match status" value="1"/>
</dbReference>
<evidence type="ECO:0000259" key="15">
    <source>
        <dbReference type="PROSITE" id="PS50112"/>
    </source>
</evidence>
<dbReference type="Pfam" id="PF02518">
    <property type="entry name" value="HATPase_c"/>
    <property type="match status" value="1"/>
</dbReference>
<dbReference type="InterPro" id="IPR035965">
    <property type="entry name" value="PAS-like_dom_sf"/>
</dbReference>
<dbReference type="PANTHER" id="PTHR45339">
    <property type="entry name" value="HYBRID SIGNAL TRANSDUCTION HISTIDINE KINASE J"/>
    <property type="match status" value="1"/>
</dbReference>
<feature type="modified residue" description="4-aspartylphosphate" evidence="11">
    <location>
        <position position="1278"/>
    </location>
</feature>
<dbReference type="InterPro" id="IPR011006">
    <property type="entry name" value="CheY-like_superfamily"/>
</dbReference>
<dbReference type="PROSITE" id="PS50110">
    <property type="entry name" value="RESPONSE_REGULATORY"/>
    <property type="match status" value="1"/>
</dbReference>
<protein>
    <recommendedName>
        <fullName evidence="10">Sensory/regulatory protein RpfC</fullName>
        <ecNumber evidence="2">2.7.13.3</ecNumber>
    </recommendedName>
</protein>
<feature type="domain" description="Response regulatory" evidence="14">
    <location>
        <begin position="1227"/>
        <end position="1345"/>
    </location>
</feature>
<dbReference type="NCBIfam" id="TIGR00229">
    <property type="entry name" value="sensory_box"/>
    <property type="match status" value="3"/>
</dbReference>
<dbReference type="InterPro" id="IPR004358">
    <property type="entry name" value="Sig_transdc_His_kin-like_C"/>
</dbReference>
<dbReference type="InterPro" id="IPR001610">
    <property type="entry name" value="PAC"/>
</dbReference>
<dbReference type="Gene3D" id="1.10.287.130">
    <property type="match status" value="1"/>
</dbReference>
<dbReference type="SMART" id="SM00448">
    <property type="entry name" value="REC"/>
    <property type="match status" value="1"/>
</dbReference>
<keyword evidence="3 11" id="KW-0597">Phosphoprotein</keyword>
<keyword evidence="8" id="KW-0902">Two-component regulatory system</keyword>
<evidence type="ECO:0000256" key="4">
    <source>
        <dbReference type="ARBA" id="ARBA00022679"/>
    </source>
</evidence>
<dbReference type="InterPro" id="IPR003661">
    <property type="entry name" value="HisK_dim/P_dom"/>
</dbReference>
<feature type="domain" description="Histidine kinase" evidence="13">
    <location>
        <begin position="973"/>
        <end position="1195"/>
    </location>
</feature>
<feature type="transmembrane region" description="Helical" evidence="12">
    <location>
        <begin position="186"/>
        <end position="206"/>
    </location>
</feature>
<keyword evidence="6 17" id="KW-0418">Kinase</keyword>
<dbReference type="Pfam" id="PF08447">
    <property type="entry name" value="PAS_3"/>
    <property type="match status" value="1"/>
</dbReference>
<feature type="domain" description="PAC" evidence="16">
    <location>
        <begin position="422"/>
        <end position="474"/>
    </location>
</feature>
<dbReference type="InterPro" id="IPR029016">
    <property type="entry name" value="GAF-like_dom_sf"/>
</dbReference>
<dbReference type="CDD" id="cd00130">
    <property type="entry name" value="PAS"/>
    <property type="match status" value="3"/>
</dbReference>
<keyword evidence="18" id="KW-1185">Reference proteome</keyword>
<feature type="transmembrane region" description="Helical" evidence="12">
    <location>
        <begin position="37"/>
        <end position="57"/>
    </location>
</feature>
<dbReference type="SMART" id="SM00065">
    <property type="entry name" value="GAF"/>
    <property type="match status" value="2"/>
</dbReference>
<organism evidence="17 18">
    <name type="scientific">Flavobacterium faecale</name>
    <dbReference type="NCBI Taxonomy" id="1355330"/>
    <lineage>
        <taxon>Bacteria</taxon>
        <taxon>Pseudomonadati</taxon>
        <taxon>Bacteroidota</taxon>
        <taxon>Flavobacteriia</taxon>
        <taxon>Flavobacteriales</taxon>
        <taxon>Flavobacteriaceae</taxon>
        <taxon>Flavobacterium</taxon>
    </lineage>
</organism>
<dbReference type="SMART" id="SM00086">
    <property type="entry name" value="PAC"/>
    <property type="match status" value="3"/>
</dbReference>
<gene>
    <name evidence="17" type="ORF">FFWV33_16210</name>
</gene>
<evidence type="ECO:0000256" key="7">
    <source>
        <dbReference type="ARBA" id="ARBA00022840"/>
    </source>
</evidence>
<dbReference type="Gene3D" id="3.30.450.20">
    <property type="entry name" value="PAS domain"/>
    <property type="match status" value="3"/>
</dbReference>
<feature type="transmembrane region" description="Helical" evidence="12">
    <location>
        <begin position="84"/>
        <end position="102"/>
    </location>
</feature>
<dbReference type="SUPFAM" id="SSF47384">
    <property type="entry name" value="Homodimeric domain of signal transducing histidine kinase"/>
    <property type="match status" value="1"/>
</dbReference>
<dbReference type="CDD" id="cd17546">
    <property type="entry name" value="REC_hyHK_CKI1_RcsC-like"/>
    <property type="match status" value="1"/>
</dbReference>
<dbReference type="Gene3D" id="3.40.50.2300">
    <property type="match status" value="1"/>
</dbReference>
<feature type="domain" description="PAS" evidence="15">
    <location>
        <begin position="348"/>
        <end position="418"/>
    </location>
</feature>
<dbReference type="InterPro" id="IPR005467">
    <property type="entry name" value="His_kinase_dom"/>
</dbReference>
<feature type="transmembrane region" description="Helical" evidence="12">
    <location>
        <begin position="109"/>
        <end position="127"/>
    </location>
</feature>
<evidence type="ECO:0000256" key="12">
    <source>
        <dbReference type="SAM" id="Phobius"/>
    </source>
</evidence>
<accession>A0A2S1LGX1</accession>
<evidence type="ECO:0000256" key="1">
    <source>
        <dbReference type="ARBA" id="ARBA00000085"/>
    </source>
</evidence>
<dbReference type="Pfam" id="PF13426">
    <property type="entry name" value="PAS_9"/>
    <property type="match status" value="2"/>
</dbReference>
<keyword evidence="12" id="KW-1133">Transmembrane helix</keyword>
<evidence type="ECO:0000313" key="18">
    <source>
        <dbReference type="Proteomes" id="UP000244527"/>
    </source>
</evidence>
<evidence type="ECO:0000256" key="6">
    <source>
        <dbReference type="ARBA" id="ARBA00022777"/>
    </source>
</evidence>
<keyword evidence="7" id="KW-0067">ATP-binding</keyword>
<evidence type="ECO:0000256" key="9">
    <source>
        <dbReference type="ARBA" id="ARBA00064003"/>
    </source>
</evidence>
<dbReference type="KEGG" id="ffa:FFWV33_16210"/>
<dbReference type="Proteomes" id="UP000244527">
    <property type="component" value="Chromosome"/>
</dbReference>
<dbReference type="SUPFAM" id="SSF55874">
    <property type="entry name" value="ATPase domain of HSP90 chaperone/DNA topoisomerase II/histidine kinase"/>
    <property type="match status" value="1"/>
</dbReference>
<dbReference type="InterPro" id="IPR003018">
    <property type="entry name" value="GAF"/>
</dbReference>
<comment type="catalytic activity">
    <reaction evidence="1">
        <text>ATP + protein L-histidine = ADP + protein N-phospho-L-histidine.</text>
        <dbReference type="EC" id="2.7.13.3"/>
    </reaction>
</comment>
<dbReference type="SUPFAM" id="SSF55785">
    <property type="entry name" value="PYP-like sensor domain (PAS domain)"/>
    <property type="match status" value="3"/>
</dbReference>
<dbReference type="CDD" id="cd16922">
    <property type="entry name" value="HATPase_EvgS-ArcB-TorS-like"/>
    <property type="match status" value="1"/>
</dbReference>
<reference evidence="17 18" key="1">
    <citation type="submission" date="2017-04" db="EMBL/GenBank/DDBJ databases">
        <title>Compelte genome sequence of WV33.</title>
        <authorList>
            <person name="Lee P.C."/>
        </authorList>
    </citation>
    <scope>NUCLEOTIDE SEQUENCE [LARGE SCALE GENOMIC DNA]</scope>
    <source>
        <strain evidence="17 18">WV33</strain>
    </source>
</reference>
<dbReference type="SUPFAM" id="SSF55781">
    <property type="entry name" value="GAF domain-like"/>
    <property type="match status" value="2"/>
</dbReference>
<evidence type="ECO:0000256" key="10">
    <source>
        <dbReference type="ARBA" id="ARBA00068150"/>
    </source>
</evidence>
<feature type="transmembrane region" description="Helical" evidence="12">
    <location>
        <begin position="139"/>
        <end position="157"/>
    </location>
</feature>
<evidence type="ECO:0000256" key="2">
    <source>
        <dbReference type="ARBA" id="ARBA00012438"/>
    </source>
</evidence>
<keyword evidence="12" id="KW-0472">Membrane</keyword>
<dbReference type="SMART" id="SM00091">
    <property type="entry name" value="PAS"/>
    <property type="match status" value="3"/>
</dbReference>
<feature type="domain" description="PAS" evidence="15">
    <location>
        <begin position="238"/>
        <end position="293"/>
    </location>
</feature>
<feature type="domain" description="PAS" evidence="15">
    <location>
        <begin position="828"/>
        <end position="902"/>
    </location>
</feature>
<evidence type="ECO:0000259" key="13">
    <source>
        <dbReference type="PROSITE" id="PS50109"/>
    </source>
</evidence>
<dbReference type="Pfam" id="PF00072">
    <property type="entry name" value="Response_reg"/>
    <property type="match status" value="1"/>
</dbReference>
<name>A0A2S1LGX1_9FLAO</name>
<dbReference type="SMART" id="SM00387">
    <property type="entry name" value="HATPase_c"/>
    <property type="match status" value="1"/>
</dbReference>
<evidence type="ECO:0000313" key="17">
    <source>
        <dbReference type="EMBL" id="AWG22959.1"/>
    </source>
</evidence>
<dbReference type="InterPro" id="IPR036097">
    <property type="entry name" value="HisK_dim/P_sf"/>
</dbReference>
<dbReference type="Pfam" id="PF00512">
    <property type="entry name" value="HisKA"/>
    <property type="match status" value="1"/>
</dbReference>
<evidence type="ECO:0000256" key="11">
    <source>
        <dbReference type="PROSITE-ProRule" id="PRU00169"/>
    </source>
</evidence>
<comment type="subunit">
    <text evidence="9">At low DSF concentrations, interacts with RpfF.</text>
</comment>
<sequence length="1350" mass="155482">MSIDQLLNTIIIFIGEIIPIKINYFSPLDVISTDKSLVRTVAIFFIVLLLTLIYSYYRPKAVLRPQFSTNYLSKKAQNQEYQTLFLYIGLFFIFVETTLELFQIRPQSLLYQNLLVGISLVSIYFISNKVRYVFDNLHMIFKIIFCLFLLIVTRNLIITPTDSIPFIGFTILFLFSYNVLKPVKLYWMFCGLIFSILGFLFSFDLIPDRSFIALLNYSLIVFCVNFVRHISFLNIRNEFKFSNEILNNGNSITLAINTQKQVVFCSQSITSILGYSSTEVMGSNFLEITKSSDLIEEIFSEDFIENKLYLKKIKCKDGNFKHIQWSCQRYSESLFIVVGQDITEQINIQKSYENLVESASDLIYELDSKGNFIFINKTSEKYTGFKISELAQAPFTKLVCPEYKESVLNFYRDVHEDSSSFPILEYPIITKAGEKIWLSQKVTINRDDLNQIVGYYAIARDITYLKFNEKEKLDRQNKNQKYSTVLKHFTEISYSNKISLNNKLKKVLKTIAQTTEIERISFWDYSEDQLSCSNLYQLSNDSYINNLSITKQQNPNYYTIINTKNQVVISDVYQNNLKLEFNQDYFPTNNITSILDTPVMLNGKLKGILCFEATQTPRNWDNEDINFARSVSDILSIIFESRMRYDIEKKLRYKSDLLAAMTLCTEKFLKSNDLDAIFEDVLITMGKATKSDRAYFYRKSPIENTISQKYRWMINNTTLTEINPNLENLPFEYFEDLLIPLLNNKIYKTTVSNIKNESVRSKIQQLKVVSLILFPVFVRNEFYGFLGFDDTIEERHWSEDEILILQALAGNIASAVERIDAEIAIYESEEKFRLLANNIPGTVYLSENDRNFTKIYLNDEIEKLTGYSKSDFLDKKLVYTELIHPEDLNKVRQISSEKLSKGEPFHFKYRLIKKDKKIVWVEEFGDAVIKNGKITYIEGIMLDITKKVESDTAIERQKYAEAANVAKSEFLANMSHEIRTPLNGIIGFTDLLMKTSLTESQQKQMNTVNLSAHTLLGIVNDILDFSKIEAGKLELYIEKTEVRDLFKQIIDLISFEANVKNLDLQLNIADNVPAFFWIDIVRVKQILINLLSNAVKFTDHGFVKLEIEAIDTKAGPNFPIKFAVIDSGIGILEANKERIFKAFSQEDSSTTKKFGGTGLGLTISNKLLGLMGSHLKLESEVDKGSTFYFILNVQTSNEIDKNVKSSNPISEAEVISQFQAVRNLQPKIMLVEDNKINMLLLKTIIKNIFAKVTIIEIPNGQEAIDHYEEIQPDLIFMDIQMPIANGYEATKAIRTLDTGKKVPIIAITAGAEKEEREKCIKVGMNDYISKPIVKGAIEEKLVKWLNQNDN</sequence>
<dbReference type="InterPro" id="IPR013655">
    <property type="entry name" value="PAS_fold_3"/>
</dbReference>
<dbReference type="InterPro" id="IPR000014">
    <property type="entry name" value="PAS"/>
</dbReference>
<dbReference type="GO" id="GO:0000155">
    <property type="term" value="F:phosphorelay sensor kinase activity"/>
    <property type="evidence" value="ECO:0007669"/>
    <property type="project" value="InterPro"/>
</dbReference>
<dbReference type="PROSITE" id="PS50109">
    <property type="entry name" value="HIS_KIN"/>
    <property type="match status" value="1"/>
</dbReference>
<proteinExistence type="predicted"/>
<dbReference type="Gene3D" id="3.30.450.40">
    <property type="match status" value="2"/>
</dbReference>
<dbReference type="PROSITE" id="PS50112">
    <property type="entry name" value="PAS"/>
    <property type="match status" value="3"/>
</dbReference>
<dbReference type="EMBL" id="CP020918">
    <property type="protein sequence ID" value="AWG22959.1"/>
    <property type="molecule type" value="Genomic_DNA"/>
</dbReference>
<feature type="domain" description="PAC" evidence="16">
    <location>
        <begin position="905"/>
        <end position="956"/>
    </location>
</feature>
<feature type="transmembrane region" description="Helical" evidence="12">
    <location>
        <begin position="164"/>
        <end position="180"/>
    </location>
</feature>